<dbReference type="InterPro" id="IPR011250">
    <property type="entry name" value="OMP/PagP_B-barrel"/>
</dbReference>
<sequence>MVSQSAGAADLIAKAPVAPTLVAPPAWAGFYFGGHFGGVVNAQQDALVSGSGVAGGGGAGGGGGATGGGTGGTAGNGGNGNGGALVGSFEDRRALIGLHAGYNWQFTNTVFGLEADVDSLGQGNVFGTARARLGYAFDTFLVYGTAGVAWVAERDTTIGVFAGGNGGNGGDGGSAGATPGGAGGAGGAGAGQRLVLRDGAHEAAFVIGGGVEAKLTPQVSLGVEALYYGFDGGSQFGLNDDMVTVRGRLSFHPTQTDISPAGVGLYTKAPPLPQAAVWTGVYGGVHLGALYAASGHVIDSVGLVNGGDGTAGGAGTPGGGDAGGGGGGGGGGGAAFAAFKQNLSVLGGAHLGYNWQFDRMVIGGEADFSATDDDAHKYLGTVRGRLGWTSQSYLFYATAGVAFGRNDAVRAVSGGNGGNGGAGGTGAGGVGGTGGTAGAGGSAVAIVADETQVGFVVGAGVDAKLTDRVSVGLEGLYYGFKNDDVTLPAGQWVVGDNDNSAFVLRSRLSVRLSP</sequence>
<evidence type="ECO:0000313" key="2">
    <source>
        <dbReference type="EMBL" id="RAI41381.1"/>
    </source>
</evidence>
<dbReference type="Gene3D" id="2.40.160.20">
    <property type="match status" value="2"/>
</dbReference>
<comment type="similarity">
    <text evidence="1">Belongs to the Omp25/RopB family.</text>
</comment>
<evidence type="ECO:0008006" key="4">
    <source>
        <dbReference type="Google" id="ProtNLM"/>
    </source>
</evidence>
<dbReference type="EMBL" id="NPEX01000191">
    <property type="protein sequence ID" value="RAI41381.1"/>
    <property type="molecule type" value="Genomic_DNA"/>
</dbReference>
<evidence type="ECO:0000313" key="3">
    <source>
        <dbReference type="Proteomes" id="UP000249130"/>
    </source>
</evidence>
<comment type="caution">
    <text evidence="2">The sequence shown here is derived from an EMBL/GenBank/DDBJ whole genome shotgun (WGS) entry which is preliminary data.</text>
</comment>
<proteinExistence type="inferred from homology"/>
<reference evidence="2 3" key="1">
    <citation type="submission" date="2017-07" db="EMBL/GenBank/DDBJ databases">
        <title>Draft Genome Sequences of Select Purple Nonsulfur Bacteria.</title>
        <authorList>
            <person name="Lasarre B."/>
            <person name="Mckinlay J.B."/>
        </authorList>
    </citation>
    <scope>NUCLEOTIDE SEQUENCE [LARGE SCALE GENOMIC DNA]</scope>
    <source>
        <strain evidence="2 3">DSM 5909</strain>
    </source>
</reference>
<dbReference type="Proteomes" id="UP000249130">
    <property type="component" value="Unassembled WGS sequence"/>
</dbReference>
<evidence type="ECO:0000256" key="1">
    <source>
        <dbReference type="ARBA" id="ARBA00038306"/>
    </source>
</evidence>
<dbReference type="InterPro" id="IPR051692">
    <property type="entry name" value="OMP-like"/>
</dbReference>
<accession>A0A327KSN8</accession>
<gene>
    <name evidence="2" type="ORF">CH341_21780</name>
</gene>
<name>A0A327KSN8_9BRAD</name>
<dbReference type="AlphaFoldDB" id="A0A327KSN8"/>
<keyword evidence="3" id="KW-1185">Reference proteome</keyword>
<organism evidence="2 3">
    <name type="scientific">Rhodoplanes roseus</name>
    <dbReference type="NCBI Taxonomy" id="29409"/>
    <lineage>
        <taxon>Bacteria</taxon>
        <taxon>Pseudomonadati</taxon>
        <taxon>Pseudomonadota</taxon>
        <taxon>Alphaproteobacteria</taxon>
        <taxon>Hyphomicrobiales</taxon>
        <taxon>Nitrobacteraceae</taxon>
        <taxon>Rhodoplanes</taxon>
    </lineage>
</organism>
<dbReference type="PANTHER" id="PTHR34001:SF3">
    <property type="entry name" value="BLL7405 PROTEIN"/>
    <property type="match status" value="1"/>
</dbReference>
<dbReference type="SUPFAM" id="SSF56925">
    <property type="entry name" value="OMPA-like"/>
    <property type="match status" value="2"/>
</dbReference>
<dbReference type="PANTHER" id="PTHR34001">
    <property type="entry name" value="BLL7405 PROTEIN"/>
    <property type="match status" value="1"/>
</dbReference>
<protein>
    <recommendedName>
        <fullName evidence="4">Outer membrane protein beta-barrel domain-containing protein</fullName>
    </recommendedName>
</protein>